<reference evidence="1" key="1">
    <citation type="journal article" date="2014" name="Nat. Commun.">
        <title>The tobacco genome sequence and its comparison with those of tomato and potato.</title>
        <authorList>
            <person name="Sierro N."/>
            <person name="Battey J.N."/>
            <person name="Ouadi S."/>
            <person name="Bakaher N."/>
            <person name="Bovet L."/>
            <person name="Willig A."/>
            <person name="Goepfert S."/>
            <person name="Peitsch M.C."/>
            <person name="Ivanov N.V."/>
        </authorList>
    </citation>
    <scope>NUCLEOTIDE SEQUENCE [LARGE SCALE GENOMIC DNA]</scope>
</reference>
<keyword evidence="1" id="KW-1185">Reference proteome</keyword>
<gene>
    <name evidence="2" type="primary">LOC142163906</name>
</gene>
<organism evidence="1 2">
    <name type="scientific">Nicotiana tabacum</name>
    <name type="common">Common tobacco</name>
    <dbReference type="NCBI Taxonomy" id="4097"/>
    <lineage>
        <taxon>Eukaryota</taxon>
        <taxon>Viridiplantae</taxon>
        <taxon>Streptophyta</taxon>
        <taxon>Embryophyta</taxon>
        <taxon>Tracheophyta</taxon>
        <taxon>Spermatophyta</taxon>
        <taxon>Magnoliopsida</taxon>
        <taxon>eudicotyledons</taxon>
        <taxon>Gunneridae</taxon>
        <taxon>Pentapetalae</taxon>
        <taxon>asterids</taxon>
        <taxon>lamiids</taxon>
        <taxon>Solanales</taxon>
        <taxon>Solanaceae</taxon>
        <taxon>Nicotianoideae</taxon>
        <taxon>Nicotianeae</taxon>
        <taxon>Nicotiana</taxon>
    </lineage>
</organism>
<dbReference type="Proteomes" id="UP000790787">
    <property type="component" value="Chromosome 9"/>
</dbReference>
<evidence type="ECO:0000313" key="2">
    <source>
        <dbReference type="RefSeq" id="XP_075077160.1"/>
    </source>
</evidence>
<proteinExistence type="predicted"/>
<reference evidence="2" key="2">
    <citation type="submission" date="2025-08" db="UniProtKB">
        <authorList>
            <consortium name="RefSeq"/>
        </authorList>
    </citation>
    <scope>IDENTIFICATION</scope>
    <source>
        <tissue evidence="2">Leaf</tissue>
    </source>
</reference>
<protein>
    <submittedName>
        <fullName evidence="2">Uncharacterized protein LOC142163906</fullName>
    </submittedName>
</protein>
<accession>A0AC58RWR0</accession>
<dbReference type="RefSeq" id="XP_075077160.1">
    <property type="nucleotide sequence ID" value="XM_075221059.1"/>
</dbReference>
<evidence type="ECO:0000313" key="1">
    <source>
        <dbReference type="Proteomes" id="UP000790787"/>
    </source>
</evidence>
<name>A0AC58RWR0_TOBAC</name>
<sequence length="237" mass="28150">MKDQIAECIFKRLDRILVNLPFQNLFPTIKVEHLIRIGSGHAPLYMSYGEQRSNYIKPFTFLNFWAKHENFKEKLKRVKAALAKWSKNTYGDIFKQLAIREDIVRVKEMLFEEEPTVENRIVLQKAQAELKSYLSIEEQYWKQKAGITWFTEGDRNTRFFYNYVNGKRKKLQLKRIQDNNGAWVENRKALAKADVEFYERQFTQEEDPADLSLLANVPTMVTGEQNFELVDILLWKK</sequence>